<dbReference type="GO" id="GO:0016272">
    <property type="term" value="C:prefoldin complex"/>
    <property type="evidence" value="ECO:0007669"/>
    <property type="project" value="InterPro"/>
</dbReference>
<dbReference type="GO" id="GO:0051082">
    <property type="term" value="F:unfolded protein binding"/>
    <property type="evidence" value="ECO:0007669"/>
    <property type="project" value="InterPro"/>
</dbReference>
<proteinExistence type="inferred from homology"/>
<reference evidence="4 5" key="1">
    <citation type="submission" date="2015-11" db="EMBL/GenBank/DDBJ databases">
        <title>The genome of Debaryomyces fabryi.</title>
        <authorList>
            <person name="Tafer H."/>
            <person name="Lopandic K."/>
        </authorList>
    </citation>
    <scope>NUCLEOTIDE SEQUENCE [LARGE SCALE GENOMIC DNA]</scope>
    <source>
        <strain evidence="4 5">CBS 789</strain>
    </source>
</reference>
<comment type="caution">
    <text evidence="4">The sequence shown here is derived from an EMBL/GenBank/DDBJ whole genome shotgun (WGS) entry which is preliminary data.</text>
</comment>
<dbReference type="Gene3D" id="1.10.287.370">
    <property type="match status" value="1"/>
</dbReference>
<keyword evidence="3" id="KW-0175">Coiled coil</keyword>
<evidence type="ECO:0000256" key="3">
    <source>
        <dbReference type="SAM" id="Coils"/>
    </source>
</evidence>
<dbReference type="RefSeq" id="XP_015467570.1">
    <property type="nucleotide sequence ID" value="XM_015611592.1"/>
</dbReference>
<dbReference type="OrthoDB" id="29646at2759"/>
<dbReference type="InterPro" id="IPR002777">
    <property type="entry name" value="PFD_beta-like"/>
</dbReference>
<evidence type="ECO:0000256" key="1">
    <source>
        <dbReference type="ARBA" id="ARBA00008045"/>
    </source>
</evidence>
<evidence type="ECO:0000313" key="5">
    <source>
        <dbReference type="Proteomes" id="UP000054251"/>
    </source>
</evidence>
<protein>
    <recommendedName>
        <fullName evidence="6">Prefoldin subunit 2</fullName>
    </recommendedName>
</protein>
<evidence type="ECO:0008006" key="6">
    <source>
        <dbReference type="Google" id="ProtNLM"/>
    </source>
</evidence>
<organism evidence="4 5">
    <name type="scientific">Debaryomyces fabryi</name>
    <dbReference type="NCBI Taxonomy" id="58627"/>
    <lineage>
        <taxon>Eukaryota</taxon>
        <taxon>Fungi</taxon>
        <taxon>Dikarya</taxon>
        <taxon>Ascomycota</taxon>
        <taxon>Saccharomycotina</taxon>
        <taxon>Pichiomycetes</taxon>
        <taxon>Debaryomycetaceae</taxon>
        <taxon>Debaryomyces</taxon>
    </lineage>
</organism>
<dbReference type="SUPFAM" id="SSF46579">
    <property type="entry name" value="Prefoldin"/>
    <property type="match status" value="1"/>
</dbReference>
<dbReference type="InterPro" id="IPR027235">
    <property type="entry name" value="PFD2"/>
</dbReference>
<dbReference type="Pfam" id="PF01920">
    <property type="entry name" value="Prefoldin_2"/>
    <property type="match status" value="1"/>
</dbReference>
<sequence length="131" mass="14853">MSTVSDAEKQQAQDQKAQALQQQYNKYQENITNLQTQLSTLTSQIHEHAIVDKTLSGIAPSERGNRKCFKMIGGVLVDKSVDEVIQILNDETKSLNEEKAKFEQELVKTRKEMETWMKSNNIKIVKGGAQQ</sequence>
<dbReference type="AlphaFoldDB" id="A0A0V1PZB4"/>
<dbReference type="GeneID" id="26839771"/>
<evidence type="ECO:0000256" key="2">
    <source>
        <dbReference type="ARBA" id="ARBA00023186"/>
    </source>
</evidence>
<dbReference type="PANTHER" id="PTHR13303">
    <property type="entry name" value="PREFOLDIN SUBUNIT 2"/>
    <property type="match status" value="1"/>
</dbReference>
<dbReference type="EMBL" id="LMYN01000052">
    <property type="protein sequence ID" value="KSA01468.1"/>
    <property type="molecule type" value="Genomic_DNA"/>
</dbReference>
<dbReference type="Proteomes" id="UP000054251">
    <property type="component" value="Unassembled WGS sequence"/>
</dbReference>
<feature type="coiled-coil region" evidence="3">
    <location>
        <begin position="85"/>
        <end position="112"/>
    </location>
</feature>
<gene>
    <name evidence="4" type="ORF">AC631_02762</name>
</gene>
<accession>A0A0V1PZB4</accession>
<keyword evidence="5" id="KW-1185">Reference proteome</keyword>
<feature type="coiled-coil region" evidence="3">
    <location>
        <begin position="10"/>
        <end position="44"/>
    </location>
</feature>
<dbReference type="InterPro" id="IPR009053">
    <property type="entry name" value="Prefoldin"/>
</dbReference>
<evidence type="ECO:0000313" key="4">
    <source>
        <dbReference type="EMBL" id="KSA01468.1"/>
    </source>
</evidence>
<keyword evidence="2" id="KW-0143">Chaperone</keyword>
<name>A0A0V1PZB4_9ASCO</name>
<dbReference type="GO" id="GO:0006457">
    <property type="term" value="P:protein folding"/>
    <property type="evidence" value="ECO:0007669"/>
    <property type="project" value="InterPro"/>
</dbReference>
<comment type="similarity">
    <text evidence="1">Belongs to the prefoldin subunit beta family.</text>
</comment>